<dbReference type="Proteomes" id="UP000886674">
    <property type="component" value="Unassembled WGS sequence"/>
</dbReference>
<comment type="caution">
    <text evidence="1">The sequence shown here is derived from an EMBL/GenBank/DDBJ whole genome shotgun (WGS) entry which is preliminary data.</text>
</comment>
<evidence type="ECO:0000313" key="2">
    <source>
        <dbReference type="Proteomes" id="UP000886674"/>
    </source>
</evidence>
<dbReference type="EMBL" id="JAEPCR010000021">
    <property type="protein sequence ID" value="MCG7977582.1"/>
    <property type="molecule type" value="Genomic_DNA"/>
</dbReference>
<reference evidence="1" key="1">
    <citation type="journal article" date="2021" name="Proc. Natl. Acad. Sci. U.S.A.">
        <title>Global biogeography of chemosynthetic symbionts reveals both localized and globally distributed symbiont groups. .</title>
        <authorList>
            <person name="Osvatic J.T."/>
            <person name="Wilkins L.G.E."/>
            <person name="Leibrecht L."/>
            <person name="Leray M."/>
            <person name="Zauner S."/>
            <person name="Polzin J."/>
            <person name="Camacho Y."/>
            <person name="Gros O."/>
            <person name="van Gils J.A."/>
            <person name="Eisen J.A."/>
            <person name="Petersen J.M."/>
            <person name="Yuen B."/>
        </authorList>
    </citation>
    <scope>NUCLEOTIDE SEQUENCE</scope>
    <source>
        <strain evidence="1">MAGclacostrist055</strain>
    </source>
</reference>
<evidence type="ECO:0000313" key="1">
    <source>
        <dbReference type="EMBL" id="MCG7977582.1"/>
    </source>
</evidence>
<name>A0A9E4NII5_9GAMM</name>
<dbReference type="Pfam" id="PF17278">
    <property type="entry name" value="DUF5343"/>
    <property type="match status" value="1"/>
</dbReference>
<dbReference type="AlphaFoldDB" id="A0A9E4NII5"/>
<organism evidence="1 2">
    <name type="scientific">Candidatus Thiodiazotropha taylori</name>
    <dbReference type="NCBI Taxonomy" id="2792791"/>
    <lineage>
        <taxon>Bacteria</taxon>
        <taxon>Pseudomonadati</taxon>
        <taxon>Pseudomonadota</taxon>
        <taxon>Gammaproteobacteria</taxon>
        <taxon>Chromatiales</taxon>
        <taxon>Sedimenticolaceae</taxon>
        <taxon>Candidatus Thiodiazotropha</taxon>
    </lineage>
</organism>
<dbReference type="InterPro" id="IPR035235">
    <property type="entry name" value="DUF5343"/>
</dbReference>
<protein>
    <submittedName>
        <fullName evidence="1">DUF5343 domain-containing protein</fullName>
    </submittedName>
</protein>
<accession>A0A9E4NII5</accession>
<proteinExistence type="predicted"/>
<gene>
    <name evidence="1" type="ORF">JAY77_05475</name>
</gene>
<sequence>MANLPYVTSVGTLINMLEKVKKASVPPSFSQEFVEKTLLMKGGTARATMPFLKKMGLVADDGTPTERYRQFRNENRSGAAIAASMRELFSPLFDNDEKIYERSDKDVKEVIVEITGSEKTAQVTKMTLATFKALNAIAEFSDIDELKSAEIAEDATAGPSSENIQPITVQKTVTNESGEAINLSYTINLNLPPTSDIKVFHAIFGALKEHLLK</sequence>